<organism evidence="11 12">
    <name type="scientific">Agrobacterium rosae</name>
    <dbReference type="NCBI Taxonomy" id="1972867"/>
    <lineage>
        <taxon>Bacteria</taxon>
        <taxon>Pseudomonadati</taxon>
        <taxon>Pseudomonadota</taxon>
        <taxon>Alphaproteobacteria</taxon>
        <taxon>Hyphomicrobiales</taxon>
        <taxon>Rhizobiaceae</taxon>
        <taxon>Rhizobium/Agrobacterium group</taxon>
        <taxon>Agrobacterium</taxon>
    </lineage>
</organism>
<dbReference type="GO" id="GO:0005886">
    <property type="term" value="C:plasma membrane"/>
    <property type="evidence" value="ECO:0007669"/>
    <property type="project" value="UniProtKB-SubCell"/>
</dbReference>
<evidence type="ECO:0000256" key="8">
    <source>
        <dbReference type="SAM" id="MobiDB-lite"/>
    </source>
</evidence>
<evidence type="ECO:0000259" key="9">
    <source>
        <dbReference type="PROSITE" id="PS50928"/>
    </source>
</evidence>
<dbReference type="SUPFAM" id="SSF161098">
    <property type="entry name" value="MetI-like"/>
    <property type="match status" value="1"/>
</dbReference>
<proteinExistence type="inferred from homology"/>
<dbReference type="Proteomes" id="UP000187891">
    <property type="component" value="Unassembled WGS sequence"/>
</dbReference>
<evidence type="ECO:0000256" key="1">
    <source>
        <dbReference type="ARBA" id="ARBA00004651"/>
    </source>
</evidence>
<feature type="transmembrane region" description="Helical" evidence="7">
    <location>
        <begin position="178"/>
        <end position="203"/>
    </location>
</feature>
<evidence type="ECO:0000313" key="12">
    <source>
        <dbReference type="Proteomes" id="UP000187891"/>
    </source>
</evidence>
<name>A0A1R3TP91_9HYPH</name>
<dbReference type="InterPro" id="IPR000515">
    <property type="entry name" value="MetI-like"/>
</dbReference>
<comment type="subcellular location">
    <subcellularLocation>
        <location evidence="1 7">Cell membrane</location>
        <topology evidence="1 7">Multi-pass membrane protein</topology>
    </subcellularLocation>
</comment>
<evidence type="ECO:0000313" key="10">
    <source>
        <dbReference type="EMBL" id="MDX8302513.1"/>
    </source>
</evidence>
<evidence type="ECO:0000256" key="3">
    <source>
        <dbReference type="ARBA" id="ARBA00022475"/>
    </source>
</evidence>
<dbReference type="EMBL" id="FMUE01000002">
    <property type="protein sequence ID" value="SCX11798.1"/>
    <property type="molecule type" value="Genomic_DNA"/>
</dbReference>
<feature type="domain" description="ABC transmembrane type-1" evidence="9">
    <location>
        <begin position="91"/>
        <end position="304"/>
    </location>
</feature>
<evidence type="ECO:0000256" key="6">
    <source>
        <dbReference type="ARBA" id="ARBA00023136"/>
    </source>
</evidence>
<evidence type="ECO:0000256" key="2">
    <source>
        <dbReference type="ARBA" id="ARBA00022448"/>
    </source>
</evidence>
<comment type="similarity">
    <text evidence="7">Belongs to the binding-protein-dependent transport system permease family.</text>
</comment>
<keyword evidence="5 7" id="KW-1133">Transmembrane helix</keyword>
<dbReference type="Pfam" id="PF00528">
    <property type="entry name" value="BPD_transp_1"/>
    <property type="match status" value="1"/>
</dbReference>
<sequence length="313" mass="34465">MSVTPQNSAVGSAKTTSGATRRPVKRRLRTVMTPWLFLAPALIIFTWFKFYPMISGFSMSFYDVQFYSDSKWVGLDNFYRAFSDLALRTAVIHTTIYVIVGTLSACVVAFFMALTLEGPARHLGIIRTAVFLPAITSVAIIAEIWRILFNSADYGLINSILGFIGIEPQGFLSDPNQALWVLILMSAWKSAPYDMVIFVAGLVGVNRELYDAASVDGASAWRKLWHVTLPGIIPSISVVLMLSFIRGFRVFAEVYATTGGGPAGSTSTIMTHIYKVGFEDLNYGYASAVSFMLLLFTVALTLLHMKVKSKLTS</sequence>
<dbReference type="PANTHER" id="PTHR30193:SF37">
    <property type="entry name" value="INNER MEMBRANE ABC TRANSPORTER PERMEASE PROTEIN YCJO"/>
    <property type="match status" value="1"/>
</dbReference>
<dbReference type="PANTHER" id="PTHR30193">
    <property type="entry name" value="ABC TRANSPORTER PERMEASE PROTEIN"/>
    <property type="match status" value="1"/>
</dbReference>
<evidence type="ECO:0000313" key="11">
    <source>
        <dbReference type="EMBL" id="SCX11798.1"/>
    </source>
</evidence>
<dbReference type="RefSeq" id="WP_077105224.1">
    <property type="nucleotide sequence ID" value="NZ_CP133552.1"/>
</dbReference>
<feature type="transmembrane region" description="Helical" evidence="7">
    <location>
        <begin position="224"/>
        <end position="245"/>
    </location>
</feature>
<dbReference type="STRING" id="1907666.DSM25559_1055"/>
<reference evidence="12" key="2">
    <citation type="submission" date="2016-10" db="EMBL/GenBank/DDBJ databases">
        <authorList>
            <person name="Wibberg D."/>
        </authorList>
    </citation>
    <scope>NUCLEOTIDE SEQUENCE [LARGE SCALE GENOMIC DNA]</scope>
</reference>
<dbReference type="InterPro" id="IPR051393">
    <property type="entry name" value="ABC_transporter_permease"/>
</dbReference>
<dbReference type="Gene3D" id="1.10.3720.10">
    <property type="entry name" value="MetI-like"/>
    <property type="match status" value="1"/>
</dbReference>
<dbReference type="GO" id="GO:0055085">
    <property type="term" value="P:transmembrane transport"/>
    <property type="evidence" value="ECO:0007669"/>
    <property type="project" value="InterPro"/>
</dbReference>
<reference evidence="11" key="1">
    <citation type="submission" date="2016-10" db="EMBL/GenBank/DDBJ databases">
        <authorList>
            <person name="de Groot N.N."/>
        </authorList>
    </citation>
    <scope>NUCLEOTIDE SEQUENCE [LARGE SCALE GENOMIC DNA]</scope>
    <source>
        <strain evidence="11">DSM25559</strain>
    </source>
</reference>
<feature type="transmembrane region" description="Helical" evidence="7">
    <location>
        <begin position="31"/>
        <end position="50"/>
    </location>
</feature>
<keyword evidence="3" id="KW-1003">Cell membrane</keyword>
<gene>
    <name evidence="11" type="primary">araP_1</name>
    <name evidence="11" type="ORF">DSM25559_1055</name>
    <name evidence="10" type="ORF">RMR22_09655</name>
</gene>
<dbReference type="InterPro" id="IPR035906">
    <property type="entry name" value="MetI-like_sf"/>
</dbReference>
<protein>
    <submittedName>
        <fullName evidence="11">L-arabinose transport system permease protein AraP</fullName>
    </submittedName>
    <submittedName>
        <fullName evidence="10">Sugar ABC transporter permease</fullName>
    </submittedName>
</protein>
<feature type="transmembrane region" description="Helical" evidence="7">
    <location>
        <begin position="95"/>
        <end position="116"/>
    </location>
</feature>
<keyword evidence="4 7" id="KW-0812">Transmembrane</keyword>
<keyword evidence="2 7" id="KW-0813">Transport</keyword>
<evidence type="ECO:0000256" key="5">
    <source>
        <dbReference type="ARBA" id="ARBA00022989"/>
    </source>
</evidence>
<dbReference type="EMBL" id="JAVRAF010000002">
    <property type="protein sequence ID" value="MDX8302513.1"/>
    <property type="molecule type" value="Genomic_DNA"/>
</dbReference>
<accession>A0A1R3TP91</accession>
<keyword evidence="6 7" id="KW-0472">Membrane</keyword>
<dbReference type="CDD" id="cd06261">
    <property type="entry name" value="TM_PBP2"/>
    <property type="match status" value="1"/>
</dbReference>
<dbReference type="AlphaFoldDB" id="A0A1R3TP91"/>
<dbReference type="PROSITE" id="PS50928">
    <property type="entry name" value="ABC_TM1"/>
    <property type="match status" value="1"/>
</dbReference>
<feature type="transmembrane region" description="Helical" evidence="7">
    <location>
        <begin position="283"/>
        <end position="303"/>
    </location>
</feature>
<evidence type="ECO:0000256" key="7">
    <source>
        <dbReference type="RuleBase" id="RU363032"/>
    </source>
</evidence>
<feature type="transmembrane region" description="Helical" evidence="7">
    <location>
        <begin position="128"/>
        <end position="148"/>
    </location>
</feature>
<feature type="compositionally biased region" description="Polar residues" evidence="8">
    <location>
        <begin position="1"/>
        <end position="19"/>
    </location>
</feature>
<reference evidence="10" key="3">
    <citation type="journal article" date="2023" name="Phytobiomes J">
        <title>Deciphering the key players within the bacterial microbiota associated with aerial crown gall tumors on rhododendron: Insights into the gallobiome.</title>
        <authorList>
            <person name="Kuzmanovic N."/>
            <person name="Nesme J."/>
            <person name="Wolf J."/>
            <person name="Neumann-Schaal M."/>
            <person name="Petersen J."/>
            <person name="Fernandez-Gnecco G."/>
            <person name="Sproeer C."/>
            <person name="Bunk B."/>
            <person name="Overmann J."/>
            <person name="Sorensen S.J."/>
            <person name="Idczak E."/>
            <person name="Smalla K."/>
        </authorList>
    </citation>
    <scope>NUCLEOTIDE SEQUENCE</scope>
    <source>
        <strain evidence="10">Rho-11.1</strain>
    </source>
</reference>
<feature type="region of interest" description="Disordered" evidence="8">
    <location>
        <begin position="1"/>
        <end position="21"/>
    </location>
</feature>
<evidence type="ECO:0000256" key="4">
    <source>
        <dbReference type="ARBA" id="ARBA00022692"/>
    </source>
</evidence>